<dbReference type="SUPFAM" id="SSF52540">
    <property type="entry name" value="P-loop containing nucleoside triphosphate hydrolases"/>
    <property type="match status" value="1"/>
</dbReference>
<evidence type="ECO:0000256" key="3">
    <source>
        <dbReference type="SAM" id="MobiDB-lite"/>
    </source>
</evidence>
<sequence>MLVRDEQIKEMEEKSESDPKAADFVERMSKPGYKAAAAMESPRHFRTHLPLSLLPPNLLDTCKVVYVARNPKDVAVSYYNLNSLMEDLPQEADFSKYWELFQKDLLMWTPFWSHVEEAWSVRQRGKTEKGTGIFRK</sequence>
<evidence type="ECO:0000256" key="1">
    <source>
        <dbReference type="ARBA" id="ARBA00005771"/>
    </source>
</evidence>
<keyword evidence="2" id="KW-0808">Transferase</keyword>
<dbReference type="Pfam" id="PF00685">
    <property type="entry name" value="Sulfotransfer_1"/>
    <property type="match status" value="1"/>
</dbReference>
<dbReference type="InterPro" id="IPR000863">
    <property type="entry name" value="Sulfotransferase_dom"/>
</dbReference>
<dbReference type="GO" id="GO:0008146">
    <property type="term" value="F:sulfotransferase activity"/>
    <property type="evidence" value="ECO:0007669"/>
    <property type="project" value="InterPro"/>
</dbReference>
<dbReference type="PANTHER" id="PTHR11783">
    <property type="entry name" value="SULFOTRANSFERASE SULT"/>
    <property type="match status" value="1"/>
</dbReference>
<dbReference type="Proteomes" id="UP000792457">
    <property type="component" value="Unassembled WGS sequence"/>
</dbReference>
<protein>
    <recommendedName>
        <fullName evidence="4">Sulfotransferase domain-containing protein</fullName>
    </recommendedName>
</protein>
<dbReference type="AlphaFoldDB" id="A0A8K0KSR9"/>
<reference evidence="5" key="2">
    <citation type="submission" date="2017-10" db="EMBL/GenBank/DDBJ databases">
        <title>Ladona fulva Genome sequencing and assembly.</title>
        <authorList>
            <person name="Murali S."/>
            <person name="Richards S."/>
            <person name="Bandaranaike D."/>
            <person name="Bellair M."/>
            <person name="Blankenburg K."/>
            <person name="Chao H."/>
            <person name="Dinh H."/>
            <person name="Doddapaneni H."/>
            <person name="Dugan-Rocha S."/>
            <person name="Elkadiri S."/>
            <person name="Gnanaolivu R."/>
            <person name="Hernandez B."/>
            <person name="Skinner E."/>
            <person name="Javaid M."/>
            <person name="Lee S."/>
            <person name="Li M."/>
            <person name="Ming W."/>
            <person name="Munidasa M."/>
            <person name="Muniz J."/>
            <person name="Nguyen L."/>
            <person name="Hughes D."/>
            <person name="Osuji N."/>
            <person name="Pu L.-L."/>
            <person name="Puazo M."/>
            <person name="Qu C."/>
            <person name="Quiroz J."/>
            <person name="Raj R."/>
            <person name="Weissenberger G."/>
            <person name="Xin Y."/>
            <person name="Zou X."/>
            <person name="Han Y."/>
            <person name="Worley K."/>
            <person name="Muzny D."/>
            <person name="Gibbs R."/>
        </authorList>
    </citation>
    <scope>NUCLEOTIDE SEQUENCE</scope>
    <source>
        <strain evidence="5">Sampled in the wild</strain>
    </source>
</reference>
<feature type="region of interest" description="Disordered" evidence="3">
    <location>
        <begin position="1"/>
        <end position="20"/>
    </location>
</feature>
<comment type="caution">
    <text evidence="5">The sequence shown here is derived from an EMBL/GenBank/DDBJ whole genome shotgun (WGS) entry which is preliminary data.</text>
</comment>
<accession>A0A8K0KSR9</accession>
<dbReference type="OrthoDB" id="205623at2759"/>
<dbReference type="InterPro" id="IPR027417">
    <property type="entry name" value="P-loop_NTPase"/>
</dbReference>
<evidence type="ECO:0000256" key="2">
    <source>
        <dbReference type="ARBA" id="ARBA00022679"/>
    </source>
</evidence>
<evidence type="ECO:0000259" key="4">
    <source>
        <dbReference type="Pfam" id="PF00685"/>
    </source>
</evidence>
<proteinExistence type="inferred from homology"/>
<evidence type="ECO:0000313" key="5">
    <source>
        <dbReference type="EMBL" id="KAG8239789.1"/>
    </source>
</evidence>
<feature type="domain" description="Sulfotransferase" evidence="4">
    <location>
        <begin position="28"/>
        <end position="125"/>
    </location>
</feature>
<gene>
    <name evidence="5" type="ORF">J437_LFUL019425</name>
</gene>
<dbReference type="Gene3D" id="3.40.50.300">
    <property type="entry name" value="P-loop containing nucleotide triphosphate hydrolases"/>
    <property type="match status" value="1"/>
</dbReference>
<comment type="similarity">
    <text evidence="1">Belongs to the sulfotransferase 1 family.</text>
</comment>
<keyword evidence="6" id="KW-1185">Reference proteome</keyword>
<feature type="non-terminal residue" evidence="5">
    <location>
        <position position="136"/>
    </location>
</feature>
<reference evidence="5" key="1">
    <citation type="submission" date="2013-04" db="EMBL/GenBank/DDBJ databases">
        <authorList>
            <person name="Qu J."/>
            <person name="Murali S.C."/>
            <person name="Bandaranaike D."/>
            <person name="Bellair M."/>
            <person name="Blankenburg K."/>
            <person name="Chao H."/>
            <person name="Dinh H."/>
            <person name="Doddapaneni H."/>
            <person name="Downs B."/>
            <person name="Dugan-Rocha S."/>
            <person name="Elkadiri S."/>
            <person name="Gnanaolivu R.D."/>
            <person name="Hernandez B."/>
            <person name="Javaid M."/>
            <person name="Jayaseelan J.C."/>
            <person name="Lee S."/>
            <person name="Li M."/>
            <person name="Ming W."/>
            <person name="Munidasa M."/>
            <person name="Muniz J."/>
            <person name="Nguyen L."/>
            <person name="Ongeri F."/>
            <person name="Osuji N."/>
            <person name="Pu L.-L."/>
            <person name="Puazo M."/>
            <person name="Qu C."/>
            <person name="Quiroz J."/>
            <person name="Raj R."/>
            <person name="Weissenberger G."/>
            <person name="Xin Y."/>
            <person name="Zou X."/>
            <person name="Han Y."/>
            <person name="Richards S."/>
            <person name="Worley K."/>
            <person name="Muzny D."/>
            <person name="Gibbs R."/>
        </authorList>
    </citation>
    <scope>NUCLEOTIDE SEQUENCE</scope>
    <source>
        <strain evidence="5">Sampled in the wild</strain>
    </source>
</reference>
<dbReference type="EMBL" id="KZ309990">
    <property type="protein sequence ID" value="KAG8239789.1"/>
    <property type="molecule type" value="Genomic_DNA"/>
</dbReference>
<evidence type="ECO:0000313" key="6">
    <source>
        <dbReference type="Proteomes" id="UP000792457"/>
    </source>
</evidence>
<name>A0A8K0KSR9_LADFU</name>
<organism evidence="5 6">
    <name type="scientific">Ladona fulva</name>
    <name type="common">Scarce chaser dragonfly</name>
    <name type="synonym">Libellula fulva</name>
    <dbReference type="NCBI Taxonomy" id="123851"/>
    <lineage>
        <taxon>Eukaryota</taxon>
        <taxon>Metazoa</taxon>
        <taxon>Ecdysozoa</taxon>
        <taxon>Arthropoda</taxon>
        <taxon>Hexapoda</taxon>
        <taxon>Insecta</taxon>
        <taxon>Pterygota</taxon>
        <taxon>Palaeoptera</taxon>
        <taxon>Odonata</taxon>
        <taxon>Epiprocta</taxon>
        <taxon>Anisoptera</taxon>
        <taxon>Libelluloidea</taxon>
        <taxon>Libellulidae</taxon>
        <taxon>Ladona</taxon>
    </lineage>
</organism>